<dbReference type="RefSeq" id="WP_248353511.1">
    <property type="nucleotide sequence ID" value="NZ_AP025591.1"/>
</dbReference>
<dbReference type="Proteomes" id="UP001162891">
    <property type="component" value="Chromosome"/>
</dbReference>
<dbReference type="SUPFAM" id="SSF140990">
    <property type="entry name" value="FtsH protease domain-like"/>
    <property type="match status" value="1"/>
</dbReference>
<evidence type="ECO:0000313" key="1">
    <source>
        <dbReference type="EMBL" id="BDG04989.1"/>
    </source>
</evidence>
<reference evidence="2" key="1">
    <citation type="journal article" date="2022" name="Int. J. Syst. Evol. Microbiol.">
        <title>Anaeromyxobacter oryzae sp. nov., Anaeromyxobacter diazotrophicus sp. nov. and Anaeromyxobacter paludicola sp. nov., isolated from paddy soils.</title>
        <authorList>
            <person name="Itoh H."/>
            <person name="Xu Z."/>
            <person name="Mise K."/>
            <person name="Masuda Y."/>
            <person name="Ushijima N."/>
            <person name="Hayakawa C."/>
            <person name="Shiratori Y."/>
            <person name="Senoo K."/>
        </authorList>
    </citation>
    <scope>NUCLEOTIDE SEQUENCE [LARGE SCALE GENOMIC DNA]</scope>
    <source>
        <strain evidence="2">Red232</strain>
    </source>
</reference>
<protein>
    <recommendedName>
        <fullName evidence="3">Peptidase M41 domain-containing protein</fullName>
    </recommendedName>
</protein>
<proteinExistence type="predicted"/>
<dbReference type="Gene3D" id="1.20.58.760">
    <property type="entry name" value="Peptidase M41"/>
    <property type="match status" value="1"/>
</dbReference>
<name>A0ABN6MVI0_9BACT</name>
<keyword evidence="2" id="KW-1185">Reference proteome</keyword>
<evidence type="ECO:0008006" key="3">
    <source>
        <dbReference type="Google" id="ProtNLM"/>
    </source>
</evidence>
<dbReference type="InterPro" id="IPR037219">
    <property type="entry name" value="Peptidase_M41-like"/>
</dbReference>
<dbReference type="EMBL" id="AP025591">
    <property type="protein sequence ID" value="BDG04989.1"/>
    <property type="molecule type" value="Genomic_DNA"/>
</dbReference>
<gene>
    <name evidence="1" type="ORF">AMOR_39850</name>
</gene>
<accession>A0ABN6MVI0</accession>
<sequence length="172" mass="18781">MPPPLARVAHHEAGHAVVAERLGASVLLATVVPTTIVPAPGLRAVRVARVEREDAPSREDDILIAYAGPLAEARHAGRPLPFALGRSRRHVSQAVLHYGGSLDLQAAARAAGLDKQFSDAGERRAYMRWLWERSRVLVRRRWREVEAVAAELLARRTLSGAQVRRCIARAGG</sequence>
<organism evidence="1 2">
    <name type="scientific">Anaeromyxobacter oryzae</name>
    <dbReference type="NCBI Taxonomy" id="2918170"/>
    <lineage>
        <taxon>Bacteria</taxon>
        <taxon>Pseudomonadati</taxon>
        <taxon>Myxococcota</taxon>
        <taxon>Myxococcia</taxon>
        <taxon>Myxococcales</taxon>
        <taxon>Cystobacterineae</taxon>
        <taxon>Anaeromyxobacteraceae</taxon>
        <taxon>Anaeromyxobacter</taxon>
    </lineage>
</organism>
<evidence type="ECO:0000313" key="2">
    <source>
        <dbReference type="Proteomes" id="UP001162891"/>
    </source>
</evidence>